<dbReference type="SUPFAM" id="SSF55653">
    <property type="entry name" value="Ribosomal protein L9 C-domain"/>
    <property type="match status" value="1"/>
</dbReference>
<sequence>MKVILLKDVKGLGKLGEIKNVADGYARNFLIKNKLALEATESNIKYVKSQLDALQKKNERKFENAKELKEVIESLNVVIKAKAGESGKLFGSITSEDIALALKEQHNLEIDKKIIETEPIKLVGEYIVDVRLGMNVIAKLKVKIESDCP</sequence>
<proteinExistence type="inferred from homology"/>
<dbReference type="GO" id="GO:0003735">
    <property type="term" value="F:structural constituent of ribosome"/>
    <property type="evidence" value="ECO:0007669"/>
    <property type="project" value="InterPro"/>
</dbReference>
<dbReference type="PaxDb" id="309799-DICTH_0331"/>
<organism evidence="10 11">
    <name type="scientific">Dictyoglomus thermophilum (strain ATCC 35947 / DSM 3960 / H-6-12)</name>
    <dbReference type="NCBI Taxonomy" id="309799"/>
    <lineage>
        <taxon>Bacteria</taxon>
        <taxon>Pseudomonadati</taxon>
        <taxon>Dictyoglomota</taxon>
        <taxon>Dictyoglomia</taxon>
        <taxon>Dictyoglomales</taxon>
        <taxon>Dictyoglomaceae</taxon>
        <taxon>Dictyoglomus</taxon>
    </lineage>
</organism>
<evidence type="ECO:0000256" key="8">
    <source>
        <dbReference type="SAM" id="Coils"/>
    </source>
</evidence>
<dbReference type="PANTHER" id="PTHR21368">
    <property type="entry name" value="50S RIBOSOMAL PROTEIN L9"/>
    <property type="match status" value="1"/>
</dbReference>
<dbReference type="SUPFAM" id="SSF55658">
    <property type="entry name" value="L9 N-domain-like"/>
    <property type="match status" value="1"/>
</dbReference>
<dbReference type="HAMAP" id="MF_00503">
    <property type="entry name" value="Ribosomal_bL9"/>
    <property type="match status" value="1"/>
</dbReference>
<gene>
    <name evidence="10" type="primary">rplI_1</name>
    <name evidence="7" type="synonym">rplI</name>
    <name evidence="10" type="ordered locus">DICTH_0331</name>
</gene>
<dbReference type="GO" id="GO:0019843">
    <property type="term" value="F:rRNA binding"/>
    <property type="evidence" value="ECO:0007669"/>
    <property type="project" value="UniProtKB-UniRule"/>
</dbReference>
<feature type="coiled-coil region" evidence="8">
    <location>
        <begin position="37"/>
        <end position="71"/>
    </location>
</feature>
<feature type="domain" description="Ribosomal protein L9" evidence="9">
    <location>
        <begin position="13"/>
        <end position="40"/>
    </location>
</feature>
<evidence type="ECO:0000256" key="6">
    <source>
        <dbReference type="ARBA" id="ARBA00035292"/>
    </source>
</evidence>
<dbReference type="HOGENOM" id="CLU_078938_3_0_0"/>
<dbReference type="PROSITE" id="PS00651">
    <property type="entry name" value="RIBOSOMAL_L9"/>
    <property type="match status" value="1"/>
</dbReference>
<evidence type="ECO:0000313" key="11">
    <source>
        <dbReference type="Proteomes" id="UP000001733"/>
    </source>
</evidence>
<dbReference type="GO" id="GO:0005840">
    <property type="term" value="C:ribosome"/>
    <property type="evidence" value="ECO:0007669"/>
    <property type="project" value="UniProtKB-KW"/>
</dbReference>
<dbReference type="RefSeq" id="WP_012548620.1">
    <property type="nucleotide sequence ID" value="NC_011297.1"/>
</dbReference>
<comment type="function">
    <text evidence="7">Binds to the 23S rRNA.</text>
</comment>
<dbReference type="OrthoDB" id="9788336at2"/>
<dbReference type="InterPro" id="IPR000244">
    <property type="entry name" value="Ribosomal_bL9"/>
</dbReference>
<dbReference type="NCBIfam" id="TIGR00158">
    <property type="entry name" value="L9"/>
    <property type="match status" value="1"/>
</dbReference>
<evidence type="ECO:0000259" key="9">
    <source>
        <dbReference type="PROSITE" id="PS00651"/>
    </source>
</evidence>
<dbReference type="FunFam" id="3.40.5.10:FF:000002">
    <property type="entry name" value="50S ribosomal protein L9"/>
    <property type="match status" value="1"/>
</dbReference>
<keyword evidence="11" id="KW-1185">Reference proteome</keyword>
<evidence type="ECO:0000256" key="3">
    <source>
        <dbReference type="ARBA" id="ARBA00022884"/>
    </source>
</evidence>
<reference evidence="10 11" key="1">
    <citation type="journal article" date="2014" name="Genome Announc.">
        <title>Complete Genome Sequence of the Extreme Thermophile Dictyoglomus thermophilum H-6-12.</title>
        <authorList>
            <person name="Coil D.A."/>
            <person name="Badger J.H."/>
            <person name="Forberger H.C."/>
            <person name="Riggs F."/>
            <person name="Madupu R."/>
            <person name="Fedorova N."/>
            <person name="Ward N."/>
            <person name="Robb F.T."/>
            <person name="Eisen J.A."/>
        </authorList>
    </citation>
    <scope>NUCLEOTIDE SEQUENCE [LARGE SCALE GENOMIC DNA]</scope>
    <source>
        <strain evidence="11">ATCC 35947 / DSM 3960 / H-6-12</strain>
    </source>
</reference>
<dbReference type="InterPro" id="IPR036791">
    <property type="entry name" value="Ribosomal_bL9_C_sf"/>
</dbReference>
<dbReference type="Gene3D" id="3.10.430.100">
    <property type="entry name" value="Ribosomal protein L9, C-terminal domain"/>
    <property type="match status" value="1"/>
</dbReference>
<dbReference type="EMBL" id="CP001146">
    <property type="protein sequence ID" value="ACI19988.1"/>
    <property type="molecule type" value="Genomic_DNA"/>
</dbReference>
<keyword evidence="2 7" id="KW-0699">rRNA-binding</keyword>
<dbReference type="InterPro" id="IPR036935">
    <property type="entry name" value="Ribosomal_bL9_N_sf"/>
</dbReference>
<keyword evidence="3 7" id="KW-0694">RNA-binding</keyword>
<dbReference type="GO" id="GO:0006412">
    <property type="term" value="P:translation"/>
    <property type="evidence" value="ECO:0007669"/>
    <property type="project" value="UniProtKB-UniRule"/>
</dbReference>
<comment type="similarity">
    <text evidence="1 7">Belongs to the bacterial ribosomal protein bL9 family.</text>
</comment>
<dbReference type="Pfam" id="PF01281">
    <property type="entry name" value="Ribosomal_L9_N"/>
    <property type="match status" value="1"/>
</dbReference>
<evidence type="ECO:0000256" key="4">
    <source>
        <dbReference type="ARBA" id="ARBA00022980"/>
    </source>
</evidence>
<keyword evidence="5 7" id="KW-0687">Ribonucleoprotein</keyword>
<evidence type="ECO:0000313" key="10">
    <source>
        <dbReference type="EMBL" id="ACI19988.1"/>
    </source>
</evidence>
<dbReference type="InterPro" id="IPR009027">
    <property type="entry name" value="Ribosomal_bL9/RNase_H1_N"/>
</dbReference>
<dbReference type="Proteomes" id="UP000001733">
    <property type="component" value="Chromosome"/>
</dbReference>
<dbReference type="InterPro" id="IPR020594">
    <property type="entry name" value="Ribosomal_bL9_bac/chp"/>
</dbReference>
<dbReference type="Pfam" id="PF03948">
    <property type="entry name" value="Ribosomal_L9_C"/>
    <property type="match status" value="1"/>
</dbReference>
<dbReference type="GO" id="GO:1990904">
    <property type="term" value="C:ribonucleoprotein complex"/>
    <property type="evidence" value="ECO:0007669"/>
    <property type="project" value="UniProtKB-KW"/>
</dbReference>
<evidence type="ECO:0000256" key="2">
    <source>
        <dbReference type="ARBA" id="ARBA00022730"/>
    </source>
</evidence>
<protein>
    <recommendedName>
        <fullName evidence="6 7">Large ribosomal subunit protein bL9</fullName>
    </recommendedName>
</protein>
<dbReference type="InterPro" id="IPR020070">
    <property type="entry name" value="Ribosomal_bL9_N"/>
</dbReference>
<dbReference type="InterPro" id="IPR020069">
    <property type="entry name" value="Ribosomal_bL9_C"/>
</dbReference>
<dbReference type="KEGG" id="dth:DICTH_0331"/>
<keyword evidence="8" id="KW-0175">Coiled coil</keyword>
<accession>B5YCF6</accession>
<dbReference type="STRING" id="309799.DICTH_0331"/>
<name>B5YCF6_DICT6</name>
<evidence type="ECO:0000256" key="1">
    <source>
        <dbReference type="ARBA" id="ARBA00010605"/>
    </source>
</evidence>
<evidence type="ECO:0000256" key="5">
    <source>
        <dbReference type="ARBA" id="ARBA00023274"/>
    </source>
</evidence>
<keyword evidence="4 7" id="KW-0689">Ribosomal protein</keyword>
<dbReference type="eggNOG" id="COG0359">
    <property type="taxonomic scope" value="Bacteria"/>
</dbReference>
<dbReference type="Gene3D" id="3.40.5.10">
    <property type="entry name" value="Ribosomal protein L9, N-terminal domain"/>
    <property type="match status" value="1"/>
</dbReference>
<evidence type="ECO:0000256" key="7">
    <source>
        <dbReference type="HAMAP-Rule" id="MF_00503"/>
    </source>
</evidence>
<dbReference type="AlphaFoldDB" id="B5YCF6"/>